<accession>D6YU23</accession>
<dbReference type="HOGENOM" id="CLU_3049314_0_0_0"/>
<evidence type="ECO:0000313" key="2">
    <source>
        <dbReference type="EMBL" id="ADI37634.1"/>
    </source>
</evidence>
<protein>
    <submittedName>
        <fullName evidence="2">Uncharacterized protein</fullName>
    </submittedName>
</protein>
<evidence type="ECO:0000256" key="1">
    <source>
        <dbReference type="SAM" id="MobiDB-lite"/>
    </source>
</evidence>
<dbReference type="STRING" id="716544.wcw_0259"/>
<organism evidence="2 3">
    <name type="scientific">Waddlia chondrophila (strain ATCC VR-1470 / WSU 86-1044)</name>
    <dbReference type="NCBI Taxonomy" id="716544"/>
    <lineage>
        <taxon>Bacteria</taxon>
        <taxon>Pseudomonadati</taxon>
        <taxon>Chlamydiota</taxon>
        <taxon>Chlamydiia</taxon>
        <taxon>Parachlamydiales</taxon>
        <taxon>Waddliaceae</taxon>
        <taxon>Waddlia</taxon>
    </lineage>
</organism>
<evidence type="ECO:0000313" key="3">
    <source>
        <dbReference type="Proteomes" id="UP000001505"/>
    </source>
</evidence>
<proteinExistence type="predicted"/>
<gene>
    <name evidence="2" type="ordered locus">wcw_0259</name>
</gene>
<reference evidence="2 3" key="1">
    <citation type="journal article" date="2010" name="PLoS ONE">
        <title>The Waddlia genome: a window into chlamydial biology.</title>
        <authorList>
            <person name="Bertelli C."/>
            <person name="Collyn F."/>
            <person name="Croxatto A."/>
            <person name="Ruckert C."/>
            <person name="Polkinghorne A."/>
            <person name="Kebbi-Beghdadi C."/>
            <person name="Goesmann A."/>
            <person name="Vaughan L."/>
            <person name="Greub G."/>
        </authorList>
    </citation>
    <scope>NUCLEOTIDE SEQUENCE [LARGE SCALE GENOMIC DNA]</scope>
    <source>
        <strain evidence="3">ATCC VR-1470 / WSU 86-1044</strain>
    </source>
</reference>
<name>D6YU23_WADCW</name>
<keyword evidence="3" id="KW-1185">Reference proteome</keyword>
<feature type="region of interest" description="Disordered" evidence="1">
    <location>
        <begin position="14"/>
        <end position="54"/>
    </location>
</feature>
<dbReference type="EMBL" id="CP001928">
    <property type="protein sequence ID" value="ADI37634.1"/>
    <property type="molecule type" value="Genomic_DNA"/>
</dbReference>
<dbReference type="RefSeq" id="WP_013181362.1">
    <property type="nucleotide sequence ID" value="NC_014225.1"/>
</dbReference>
<dbReference type="Proteomes" id="UP000001505">
    <property type="component" value="Chromosome"/>
</dbReference>
<dbReference type="KEGG" id="wch:wcw_0259"/>
<dbReference type="AlphaFoldDB" id="D6YU23"/>
<sequence>MSSIRGFVQRLIGGYSSNDQKIQHPNKSKKAAPIGGEKNRQGISRKGGDANISR</sequence>